<dbReference type="GO" id="GO:0005840">
    <property type="term" value="C:ribosome"/>
    <property type="evidence" value="ECO:0007669"/>
    <property type="project" value="UniProtKB-KW"/>
</dbReference>
<keyword evidence="4" id="KW-0805">Transcription regulation</keyword>
<dbReference type="GO" id="GO:0000150">
    <property type="term" value="F:DNA strand exchange activity"/>
    <property type="evidence" value="ECO:0007669"/>
    <property type="project" value="InterPro"/>
</dbReference>
<comment type="subcellular location">
    <subcellularLocation>
        <location evidence="1">Mitochondrion</location>
    </subcellularLocation>
</comment>
<gene>
    <name evidence="9" type="ORF">NLU13_6093</name>
</gene>
<evidence type="ECO:0000256" key="6">
    <source>
        <dbReference type="ARBA" id="ARBA00023163"/>
    </source>
</evidence>
<keyword evidence="7" id="KW-0687">Ribonucleoprotein</keyword>
<dbReference type="PANTHER" id="PTHR28184:SF1">
    <property type="entry name" value="LARGE RIBOSOMAL SUBUNIT PROTEIN ML67"/>
    <property type="match status" value="1"/>
</dbReference>
<proteinExistence type="inferred from homology"/>
<evidence type="ECO:0000256" key="4">
    <source>
        <dbReference type="ARBA" id="ARBA00023015"/>
    </source>
</evidence>
<dbReference type="GO" id="GO:0003697">
    <property type="term" value="F:single-stranded DNA binding"/>
    <property type="evidence" value="ECO:0007669"/>
    <property type="project" value="InterPro"/>
</dbReference>
<dbReference type="GO" id="GO:1990904">
    <property type="term" value="C:ribonucleoprotein complex"/>
    <property type="evidence" value="ECO:0007669"/>
    <property type="project" value="UniProtKB-KW"/>
</dbReference>
<keyword evidence="6" id="KW-0804">Transcription</keyword>
<evidence type="ECO:0000256" key="3">
    <source>
        <dbReference type="ARBA" id="ARBA00022980"/>
    </source>
</evidence>
<dbReference type="InterPro" id="IPR024629">
    <property type="entry name" value="Ribosomal_mL67"/>
</dbReference>
<dbReference type="GO" id="GO:0003735">
    <property type="term" value="F:structural constituent of ribosome"/>
    <property type="evidence" value="ECO:0007669"/>
    <property type="project" value="TreeGrafter"/>
</dbReference>
<name>A0AA39GFK8_SARSR</name>
<dbReference type="GO" id="GO:0005739">
    <property type="term" value="C:mitochondrion"/>
    <property type="evidence" value="ECO:0007669"/>
    <property type="project" value="UniProtKB-SubCell"/>
</dbReference>
<comment type="caution">
    <text evidence="9">The sequence shown here is derived from an EMBL/GenBank/DDBJ whole genome shotgun (WGS) entry which is preliminary data.</text>
</comment>
<dbReference type="Proteomes" id="UP001175261">
    <property type="component" value="Unassembled WGS sequence"/>
</dbReference>
<keyword evidence="5" id="KW-0496">Mitochondrion</keyword>
<accession>A0AA39GFK8</accession>
<evidence type="ECO:0000256" key="8">
    <source>
        <dbReference type="ARBA" id="ARBA00035185"/>
    </source>
</evidence>
<evidence type="ECO:0000313" key="10">
    <source>
        <dbReference type="Proteomes" id="UP001175261"/>
    </source>
</evidence>
<sequence>MNSAPRLRLSQLPALSPRQWIRNYQNRKPKKPTTGFVGPEGHGEKIWIWAHRRSEQTIYTFRERLDGFHDLKQLSFHGKKTKPAKLRKDYWSPMAIINFPKGQGSVGRSVFQKLRELKHMHEVAWSDDFRHKTPEEYTEGDKEAVANAEAEGRAFTPLRTRKDRGQALNRQKANTIADMAAVLAGHGKGNKVAKAAEDGSLVDVTVSWRNDLDRNYATEWSDNVTHELFSEAVEAMEAEVEQLEGEIARPQPI</sequence>
<evidence type="ECO:0000313" key="9">
    <source>
        <dbReference type="EMBL" id="KAK0386256.1"/>
    </source>
</evidence>
<dbReference type="EMBL" id="JAPDFR010000005">
    <property type="protein sequence ID" value="KAK0386256.1"/>
    <property type="molecule type" value="Genomic_DNA"/>
</dbReference>
<protein>
    <recommendedName>
        <fullName evidence="8">Large ribosomal subunit protein mL67</fullName>
    </recommendedName>
</protein>
<organism evidence="9 10">
    <name type="scientific">Sarocladium strictum</name>
    <name type="common">Black bundle disease fungus</name>
    <name type="synonym">Acremonium strictum</name>
    <dbReference type="NCBI Taxonomy" id="5046"/>
    <lineage>
        <taxon>Eukaryota</taxon>
        <taxon>Fungi</taxon>
        <taxon>Dikarya</taxon>
        <taxon>Ascomycota</taxon>
        <taxon>Pezizomycotina</taxon>
        <taxon>Sordariomycetes</taxon>
        <taxon>Hypocreomycetidae</taxon>
        <taxon>Hypocreales</taxon>
        <taxon>Sarocladiaceae</taxon>
        <taxon>Sarocladium</taxon>
    </lineage>
</organism>
<evidence type="ECO:0000256" key="2">
    <source>
        <dbReference type="ARBA" id="ARBA00010741"/>
    </source>
</evidence>
<reference evidence="9" key="1">
    <citation type="submission" date="2022-10" db="EMBL/GenBank/DDBJ databases">
        <title>Determination and structural analysis of whole genome sequence of Sarocladium strictum F4-1.</title>
        <authorList>
            <person name="Hu L."/>
            <person name="Jiang Y."/>
        </authorList>
    </citation>
    <scope>NUCLEOTIDE SEQUENCE</scope>
    <source>
        <strain evidence="9">F4-1</strain>
    </source>
</reference>
<evidence type="ECO:0000256" key="1">
    <source>
        <dbReference type="ARBA" id="ARBA00004173"/>
    </source>
</evidence>
<comment type="similarity">
    <text evidence="2">Belongs to the mitochondrion-specific ribosomal protein mL67 family.</text>
</comment>
<dbReference type="Pfam" id="PF12829">
    <property type="entry name" value="Mhr1"/>
    <property type="match status" value="1"/>
</dbReference>
<keyword evidence="10" id="KW-1185">Reference proteome</keyword>
<evidence type="ECO:0000256" key="5">
    <source>
        <dbReference type="ARBA" id="ARBA00023128"/>
    </source>
</evidence>
<dbReference type="AlphaFoldDB" id="A0AA39GFK8"/>
<evidence type="ECO:0000256" key="7">
    <source>
        <dbReference type="ARBA" id="ARBA00023274"/>
    </source>
</evidence>
<dbReference type="PANTHER" id="PTHR28184">
    <property type="entry name" value="MITOCHONDRIAL HOMOLOGOUS RECOMBINATION PROTEIN 1"/>
    <property type="match status" value="1"/>
</dbReference>
<keyword evidence="3" id="KW-0689">Ribosomal protein</keyword>